<gene>
    <name evidence="1" type="ORF">GCM10007160_01340</name>
</gene>
<sequence>MAASVICNQRRRKRRLGAFGNRVTECRGFYVKLSTMLSEMLSTILELWSALAIAGTMGVPSGGRRGKMTINGEEVP</sequence>
<dbReference type="Proteomes" id="UP000653056">
    <property type="component" value="Unassembled WGS sequence"/>
</dbReference>
<organism evidence="1 2">
    <name type="scientific">Litchfieldella qijiaojingensis</name>
    <dbReference type="NCBI Taxonomy" id="980347"/>
    <lineage>
        <taxon>Bacteria</taxon>
        <taxon>Pseudomonadati</taxon>
        <taxon>Pseudomonadota</taxon>
        <taxon>Gammaproteobacteria</taxon>
        <taxon>Oceanospirillales</taxon>
        <taxon>Halomonadaceae</taxon>
        <taxon>Litchfieldella</taxon>
    </lineage>
</organism>
<dbReference type="EMBL" id="BMXS01000001">
    <property type="protein sequence ID" value="GGX77842.1"/>
    <property type="molecule type" value="Genomic_DNA"/>
</dbReference>
<proteinExistence type="predicted"/>
<comment type="caution">
    <text evidence="1">The sequence shown here is derived from an EMBL/GenBank/DDBJ whole genome shotgun (WGS) entry which is preliminary data.</text>
</comment>
<name>A0ABQ2YCH6_9GAMM</name>
<evidence type="ECO:0000313" key="2">
    <source>
        <dbReference type="Proteomes" id="UP000653056"/>
    </source>
</evidence>
<reference evidence="2" key="1">
    <citation type="journal article" date="2019" name="Int. J. Syst. Evol. Microbiol.">
        <title>The Global Catalogue of Microorganisms (GCM) 10K type strain sequencing project: providing services to taxonomists for standard genome sequencing and annotation.</title>
        <authorList>
            <consortium name="The Broad Institute Genomics Platform"/>
            <consortium name="The Broad Institute Genome Sequencing Center for Infectious Disease"/>
            <person name="Wu L."/>
            <person name="Ma J."/>
        </authorList>
    </citation>
    <scope>NUCLEOTIDE SEQUENCE [LARGE SCALE GENOMIC DNA]</scope>
    <source>
        <strain evidence="2">KCTC 22228</strain>
    </source>
</reference>
<protein>
    <submittedName>
        <fullName evidence="1">Uncharacterized protein</fullName>
    </submittedName>
</protein>
<accession>A0ABQ2YCH6</accession>
<evidence type="ECO:0000313" key="1">
    <source>
        <dbReference type="EMBL" id="GGX77842.1"/>
    </source>
</evidence>
<keyword evidence="2" id="KW-1185">Reference proteome</keyword>